<name>A0A1M6DUN8_9BACE</name>
<protein>
    <submittedName>
        <fullName evidence="1">Uncharacterized protein</fullName>
    </submittedName>
</protein>
<dbReference type="Proteomes" id="UP000184192">
    <property type="component" value="Unassembled WGS sequence"/>
</dbReference>
<sequence>MVCLVFYYHYSRLKVANKYTIEEDEIKKISYNISKSPILEIVYDMLDKAFKRFGALSALWVPKMS</sequence>
<dbReference type="AlphaFoldDB" id="A0A1M6DUN8"/>
<gene>
    <name evidence="1" type="ORF">SAMN05444350_107126</name>
</gene>
<proteinExistence type="predicted"/>
<dbReference type="RefSeq" id="WP_025832581.1">
    <property type="nucleotide sequence ID" value="NZ_FQZN01000007.1"/>
</dbReference>
<accession>A0A1M6DUN8</accession>
<evidence type="ECO:0000313" key="2">
    <source>
        <dbReference type="Proteomes" id="UP000184192"/>
    </source>
</evidence>
<reference evidence="2" key="1">
    <citation type="submission" date="2016-11" db="EMBL/GenBank/DDBJ databases">
        <authorList>
            <person name="Varghese N."/>
            <person name="Submissions S."/>
        </authorList>
    </citation>
    <scope>NUCLEOTIDE SEQUENCE [LARGE SCALE GENOMIC DNA]</scope>
    <source>
        <strain evidence="2">DSM 26884</strain>
    </source>
</reference>
<keyword evidence="2" id="KW-1185">Reference proteome</keyword>
<dbReference type="GeneID" id="92715121"/>
<evidence type="ECO:0000313" key="1">
    <source>
        <dbReference type="EMBL" id="SHI76976.1"/>
    </source>
</evidence>
<organism evidence="1 2">
    <name type="scientific">Bacteroides stercorirosoris</name>
    <dbReference type="NCBI Taxonomy" id="871324"/>
    <lineage>
        <taxon>Bacteria</taxon>
        <taxon>Pseudomonadati</taxon>
        <taxon>Bacteroidota</taxon>
        <taxon>Bacteroidia</taxon>
        <taxon>Bacteroidales</taxon>
        <taxon>Bacteroidaceae</taxon>
        <taxon>Bacteroides</taxon>
    </lineage>
</organism>
<dbReference type="EMBL" id="FQZN01000007">
    <property type="protein sequence ID" value="SHI76976.1"/>
    <property type="molecule type" value="Genomic_DNA"/>
</dbReference>